<dbReference type="GO" id="GO:0008253">
    <property type="term" value="F:5'-nucleotidase activity"/>
    <property type="evidence" value="ECO:0007669"/>
    <property type="project" value="InterPro"/>
</dbReference>
<name>A0AAD3HDK0_9STRA</name>
<reference evidence="14 15" key="1">
    <citation type="journal article" date="2021" name="Sci. Rep.">
        <title>The genome of the diatom Chaetoceros tenuissimus carries an ancient integrated fragment of an extant virus.</title>
        <authorList>
            <person name="Hongo Y."/>
            <person name="Kimura K."/>
            <person name="Takaki Y."/>
            <person name="Yoshida Y."/>
            <person name="Baba S."/>
            <person name="Kobayashi G."/>
            <person name="Nagasaki K."/>
            <person name="Hano T."/>
            <person name="Tomaru Y."/>
        </authorList>
    </citation>
    <scope>NUCLEOTIDE SEQUENCE [LARGE SCALE GENOMIC DNA]</scope>
    <source>
        <strain evidence="14 15">NIES-3715</strain>
    </source>
</reference>
<evidence type="ECO:0000256" key="8">
    <source>
        <dbReference type="ARBA" id="ARBA00022801"/>
    </source>
</evidence>
<dbReference type="InterPro" id="IPR036412">
    <property type="entry name" value="HAD-like_sf"/>
</dbReference>
<evidence type="ECO:0000256" key="2">
    <source>
        <dbReference type="ARBA" id="ARBA00005307"/>
    </source>
</evidence>
<dbReference type="GO" id="GO:0000287">
    <property type="term" value="F:magnesium ion binding"/>
    <property type="evidence" value="ECO:0007669"/>
    <property type="project" value="InterPro"/>
</dbReference>
<feature type="region of interest" description="Disordered" evidence="13">
    <location>
        <begin position="485"/>
        <end position="511"/>
    </location>
</feature>
<dbReference type="PANTHER" id="PTHR28213">
    <property type="entry name" value="IMP-SPECIFIC 5'-NUCLEOTIDASE 1"/>
    <property type="match status" value="1"/>
</dbReference>
<keyword evidence="7" id="KW-0547">Nucleotide-binding</keyword>
<comment type="caution">
    <text evidence="14">The sequence shown here is derived from an EMBL/GenBank/DDBJ whole genome shotgun (WGS) entry which is preliminary data.</text>
</comment>
<keyword evidence="6" id="KW-0479">Metal-binding</keyword>
<sequence length="539" mass="60787">MSFSSRRRNYLLTPHRKDPLIQWMKEMLNHSFVLDCLETTAADTFSHLEQLIEEHRMTPPNSDNPTRLQLLVPTVGTFHTNLPLRKAFIAYNKKYALTKRKYITISFNELRHILNLAQIMALRGEEQQWNPKEKSDMKRSLKSWTNSPGYLCKGIASEQFLPPLDLGQPMLQNPGDGAQEGGGFLPGLKQVEEKLKKIEIRFKGPKMITFDGDQTLYSDGANFEGNPQLANYLYLLLRHGVTIAVVTAAGYEYNREKYEMRLSGLLAYFKSKNLPAEDCERFYLFGGECNFLLKLGSDYRLHPIKERGAGGWMTATKFITNSPGNWKESEVKVLLDNAEKTINESMKELRLRGTVLRKRRAVGMYPQPNQVIPREALDETVLRVHDKMNQIPTMNLPFCAFNGGSDVWVDVGNKRVGVEILTAYLGIAPEDTVHVGDQFLNTGNDHAARGICPCIWITNPDETTYILKSILRLAGVPLDSFPADDNEISSDELSQGSEDAGDFEKKDDDKKSSAINLATFCQRASLAKNMDSMRSGGSD</sequence>
<dbReference type="InterPro" id="IPR009453">
    <property type="entry name" value="ISN1"/>
</dbReference>
<evidence type="ECO:0000256" key="6">
    <source>
        <dbReference type="ARBA" id="ARBA00022723"/>
    </source>
</evidence>
<evidence type="ECO:0000256" key="3">
    <source>
        <dbReference type="ARBA" id="ARBA00011881"/>
    </source>
</evidence>
<comment type="cofactor">
    <cofactor evidence="1">
        <name>Mg(2+)</name>
        <dbReference type="ChEBI" id="CHEBI:18420"/>
    </cofactor>
</comment>
<comment type="subunit">
    <text evidence="3">Homotetramer.</text>
</comment>
<evidence type="ECO:0000256" key="11">
    <source>
        <dbReference type="ARBA" id="ARBA00023080"/>
    </source>
</evidence>
<dbReference type="GO" id="GO:0071592">
    <property type="term" value="P:nicotinic acid riboside biosynthetic process"/>
    <property type="evidence" value="ECO:0007669"/>
    <property type="project" value="TreeGrafter"/>
</dbReference>
<comment type="similarity">
    <text evidence="2">Belongs to the ISN1 family.</text>
</comment>
<dbReference type="GO" id="GO:0005524">
    <property type="term" value="F:ATP binding"/>
    <property type="evidence" value="ECO:0007669"/>
    <property type="project" value="UniProtKB-KW"/>
</dbReference>
<keyword evidence="9" id="KW-0067">ATP-binding</keyword>
<evidence type="ECO:0000256" key="5">
    <source>
        <dbReference type="ARBA" id="ARBA00015544"/>
    </source>
</evidence>
<dbReference type="EMBL" id="BLLK01000062">
    <property type="protein sequence ID" value="GFH59103.1"/>
    <property type="molecule type" value="Genomic_DNA"/>
</dbReference>
<evidence type="ECO:0000313" key="14">
    <source>
        <dbReference type="EMBL" id="GFH59103.1"/>
    </source>
</evidence>
<organism evidence="14 15">
    <name type="scientific">Chaetoceros tenuissimus</name>
    <dbReference type="NCBI Taxonomy" id="426638"/>
    <lineage>
        <taxon>Eukaryota</taxon>
        <taxon>Sar</taxon>
        <taxon>Stramenopiles</taxon>
        <taxon>Ochrophyta</taxon>
        <taxon>Bacillariophyta</taxon>
        <taxon>Coscinodiscophyceae</taxon>
        <taxon>Chaetocerotophycidae</taxon>
        <taxon>Chaetocerotales</taxon>
        <taxon>Chaetocerotaceae</taxon>
        <taxon>Chaetoceros</taxon>
    </lineage>
</organism>
<gene>
    <name evidence="14" type="ORF">CTEN210_15579</name>
</gene>
<comment type="catalytic activity">
    <reaction evidence="12">
        <text>IMP + H2O = inosine + phosphate</text>
        <dbReference type="Rhea" id="RHEA:27718"/>
        <dbReference type="ChEBI" id="CHEBI:15377"/>
        <dbReference type="ChEBI" id="CHEBI:17596"/>
        <dbReference type="ChEBI" id="CHEBI:43474"/>
        <dbReference type="ChEBI" id="CHEBI:58053"/>
        <dbReference type="EC" id="3.1.3.99"/>
    </reaction>
</comment>
<dbReference type="AlphaFoldDB" id="A0AAD3HDK0"/>
<dbReference type="EC" id="3.1.3.99" evidence="4"/>
<evidence type="ECO:0000256" key="13">
    <source>
        <dbReference type="SAM" id="MobiDB-lite"/>
    </source>
</evidence>
<evidence type="ECO:0000256" key="4">
    <source>
        <dbReference type="ARBA" id="ARBA00012894"/>
    </source>
</evidence>
<keyword evidence="10" id="KW-0460">Magnesium</keyword>
<protein>
    <recommendedName>
        <fullName evidence="5">IMP-specific 5'-nucleotidase 1</fullName>
        <ecNumber evidence="4">3.1.3.99</ecNumber>
    </recommendedName>
</protein>
<dbReference type="SUPFAM" id="SSF56784">
    <property type="entry name" value="HAD-like"/>
    <property type="match status" value="1"/>
</dbReference>
<evidence type="ECO:0000256" key="12">
    <source>
        <dbReference type="ARBA" id="ARBA00047413"/>
    </source>
</evidence>
<dbReference type="Proteomes" id="UP001054902">
    <property type="component" value="Unassembled WGS sequence"/>
</dbReference>
<evidence type="ECO:0000256" key="1">
    <source>
        <dbReference type="ARBA" id="ARBA00001946"/>
    </source>
</evidence>
<evidence type="ECO:0000313" key="15">
    <source>
        <dbReference type="Proteomes" id="UP001054902"/>
    </source>
</evidence>
<evidence type="ECO:0000256" key="7">
    <source>
        <dbReference type="ARBA" id="ARBA00022741"/>
    </source>
</evidence>
<dbReference type="GO" id="GO:0009117">
    <property type="term" value="P:nucleotide metabolic process"/>
    <property type="evidence" value="ECO:0007669"/>
    <property type="project" value="UniProtKB-KW"/>
</dbReference>
<feature type="compositionally biased region" description="Basic and acidic residues" evidence="13">
    <location>
        <begin position="502"/>
        <end position="511"/>
    </location>
</feature>
<dbReference type="Pfam" id="PF06437">
    <property type="entry name" value="ISN1"/>
    <property type="match status" value="2"/>
</dbReference>
<proteinExistence type="inferred from homology"/>
<evidence type="ECO:0000256" key="10">
    <source>
        <dbReference type="ARBA" id="ARBA00022842"/>
    </source>
</evidence>
<dbReference type="PANTHER" id="PTHR28213:SF1">
    <property type="entry name" value="IMP-SPECIFIC 5'-NUCLEOTIDASE 1"/>
    <property type="match status" value="1"/>
</dbReference>
<dbReference type="GO" id="GO:0006190">
    <property type="term" value="P:inosine salvage"/>
    <property type="evidence" value="ECO:0007669"/>
    <property type="project" value="InterPro"/>
</dbReference>
<dbReference type="GO" id="GO:0071590">
    <property type="term" value="P:nicotinamide riboside biosynthetic process"/>
    <property type="evidence" value="ECO:0007669"/>
    <property type="project" value="TreeGrafter"/>
</dbReference>
<keyword evidence="15" id="KW-1185">Reference proteome</keyword>
<keyword evidence="11" id="KW-0546">Nucleotide metabolism</keyword>
<accession>A0AAD3HDK0</accession>
<evidence type="ECO:0000256" key="9">
    <source>
        <dbReference type="ARBA" id="ARBA00022840"/>
    </source>
</evidence>
<keyword evidence="8" id="KW-0378">Hydrolase</keyword>